<comment type="subcellular location">
    <subcellularLocation>
        <location evidence="1">Cell junction</location>
        <location evidence="1">Tight junction</location>
    </subcellularLocation>
    <subcellularLocation>
        <location evidence="2">Cell membrane</location>
        <topology evidence="2">Multi-pass membrane protein</topology>
    </subcellularLocation>
</comment>
<evidence type="ECO:0000313" key="18">
    <source>
        <dbReference type="Proteomes" id="UP001295444"/>
    </source>
</evidence>
<dbReference type="Pfam" id="PF07303">
    <property type="entry name" value="Occludin_ELL"/>
    <property type="match status" value="1"/>
</dbReference>
<keyword evidence="5" id="KW-1003">Cell membrane</keyword>
<feature type="transmembrane region" description="Helical" evidence="14">
    <location>
        <begin position="186"/>
        <end position="210"/>
    </location>
</feature>
<evidence type="ECO:0000256" key="10">
    <source>
        <dbReference type="ARBA" id="ARBA00023136"/>
    </source>
</evidence>
<proteinExistence type="inferred from homology"/>
<comment type="similarity">
    <text evidence="3 12">Belongs to the ELL/occludin family.</text>
</comment>
<evidence type="ECO:0000256" key="13">
    <source>
        <dbReference type="SAM" id="MobiDB-lite"/>
    </source>
</evidence>
<dbReference type="GO" id="GO:0005923">
    <property type="term" value="C:bicellular tight junction"/>
    <property type="evidence" value="ECO:0007669"/>
    <property type="project" value="UniProtKB-SubCell"/>
</dbReference>
<keyword evidence="6 11" id="KW-0812">Transmembrane</keyword>
<dbReference type="InterPro" id="IPR036259">
    <property type="entry name" value="MFS_trans_sf"/>
</dbReference>
<sequence length="535" mass="61722">MSSVPPPSEQEKNRRPIVCTSDTSTASHQAGPRHFDKMPSFGDTPSFSFDYYDHETPRDFRKSQKQHDVKLSLNELKPNKYLNFSDSCKSFFRKKRTDGEPLTLRNLEGVHCSPPITPILDISRDSSFTEKTEDHSKRSSTIGSQEIKIKKPLGSLDRRSQVSTNYGEKVEAYNLKYSYMKSWPGLLRILAGIQLLFGGMVFACTCAYIQKDYQWYNLFGTELQRTLPGGYSYYGPMTPFVMVVASLVFLITLILLGLGLTMYYRTILLDSHWWPLTEFAINIIMFLLYMAAGIAYVNDLNRGGLCYSVFATNPLMVAFCRVEGGQIAAIAFLFFNMFIYLVSSLVCLKMWRHEESRRQARDIKRMERPRRIVFQDEVEKLRDNKRGVTNTIHFSDKGSETGALNYSVPIGHRPKPHVVPDYVLKYPGIRNAEERENYKAVFNDQYAEYKELYGEVKTALLKFKELDNMMNKLTSGPQSSKAPERIKTIIQTYDKKKNDPAFVEKRDRCAYLKEKLAHIKKQIQTYDQRDGSVYF</sequence>
<evidence type="ECO:0000256" key="14">
    <source>
        <dbReference type="SAM" id="Phobius"/>
    </source>
</evidence>
<dbReference type="PANTHER" id="PTHR23288">
    <property type="entry name" value="OCCLUDIN AND RNA POLYMERASE II ELONGATION FACTOR ELL"/>
    <property type="match status" value="1"/>
</dbReference>
<keyword evidence="10 11" id="KW-0472">Membrane</keyword>
<reference evidence="17" key="1">
    <citation type="submission" date="2022-03" db="EMBL/GenBank/DDBJ databases">
        <authorList>
            <person name="Alioto T."/>
            <person name="Alioto T."/>
            <person name="Gomez Garrido J."/>
        </authorList>
    </citation>
    <scope>NUCLEOTIDE SEQUENCE</scope>
</reference>
<keyword evidence="4" id="KW-0796">Tight junction</keyword>
<name>A0AAD1S6R2_PELCU</name>
<evidence type="ECO:0000256" key="5">
    <source>
        <dbReference type="ARBA" id="ARBA00022475"/>
    </source>
</evidence>
<dbReference type="InterPro" id="IPR008253">
    <property type="entry name" value="Marvel"/>
</dbReference>
<dbReference type="PANTHER" id="PTHR23288:SF41">
    <property type="entry name" value="OCCLUDIN_ELL DOMAIN-CONTAINING PROTEIN 1 ISOFORM X1"/>
    <property type="match status" value="1"/>
</dbReference>
<dbReference type="GO" id="GO:0031410">
    <property type="term" value="C:cytoplasmic vesicle"/>
    <property type="evidence" value="ECO:0007669"/>
    <property type="project" value="TreeGrafter"/>
</dbReference>
<dbReference type="Gene3D" id="6.10.140.340">
    <property type="match status" value="1"/>
</dbReference>
<feature type="domain" description="MARVEL" evidence="15">
    <location>
        <begin position="182"/>
        <end position="352"/>
    </location>
</feature>
<dbReference type="PROSITE" id="PS51225">
    <property type="entry name" value="MARVEL"/>
    <property type="match status" value="1"/>
</dbReference>
<keyword evidence="9" id="KW-0175">Coiled coil</keyword>
<feature type="transmembrane region" description="Helical" evidence="14">
    <location>
        <begin position="276"/>
        <end position="297"/>
    </location>
</feature>
<evidence type="ECO:0000256" key="1">
    <source>
        <dbReference type="ARBA" id="ARBA00004435"/>
    </source>
</evidence>
<feature type="region of interest" description="Disordered" evidence="13">
    <location>
        <begin position="1"/>
        <end position="41"/>
    </location>
</feature>
<evidence type="ECO:0000259" key="15">
    <source>
        <dbReference type="PROSITE" id="PS51225"/>
    </source>
</evidence>
<keyword evidence="8 14" id="KW-1133">Transmembrane helix</keyword>
<keyword evidence="7" id="KW-0965">Cell junction</keyword>
<dbReference type="EMBL" id="OW240916">
    <property type="protein sequence ID" value="CAH2293259.1"/>
    <property type="molecule type" value="Genomic_DNA"/>
</dbReference>
<feature type="transmembrane region" description="Helical" evidence="14">
    <location>
        <begin position="327"/>
        <end position="348"/>
    </location>
</feature>
<dbReference type="InterPro" id="IPR010844">
    <property type="entry name" value="Occludin_ELL"/>
</dbReference>
<dbReference type="SUPFAM" id="SSF144292">
    <property type="entry name" value="occludin/ELL-like"/>
    <property type="match status" value="1"/>
</dbReference>
<evidence type="ECO:0000256" key="2">
    <source>
        <dbReference type="ARBA" id="ARBA00004651"/>
    </source>
</evidence>
<gene>
    <name evidence="17" type="ORF">PECUL_23A035921</name>
</gene>
<evidence type="ECO:0000256" key="3">
    <source>
        <dbReference type="ARBA" id="ARBA00009171"/>
    </source>
</evidence>
<evidence type="ECO:0000313" key="17">
    <source>
        <dbReference type="EMBL" id="CAH2293259.1"/>
    </source>
</evidence>
<evidence type="ECO:0000259" key="16">
    <source>
        <dbReference type="PROSITE" id="PS51980"/>
    </source>
</evidence>
<evidence type="ECO:0000256" key="4">
    <source>
        <dbReference type="ARBA" id="ARBA00022427"/>
    </source>
</evidence>
<dbReference type="GO" id="GO:0016324">
    <property type="term" value="C:apical plasma membrane"/>
    <property type="evidence" value="ECO:0007669"/>
    <property type="project" value="TreeGrafter"/>
</dbReference>
<feature type="transmembrane region" description="Helical" evidence="14">
    <location>
        <begin position="240"/>
        <end position="264"/>
    </location>
</feature>
<organism evidence="17 18">
    <name type="scientific">Pelobates cultripes</name>
    <name type="common">Western spadefoot toad</name>
    <dbReference type="NCBI Taxonomy" id="61616"/>
    <lineage>
        <taxon>Eukaryota</taxon>
        <taxon>Metazoa</taxon>
        <taxon>Chordata</taxon>
        <taxon>Craniata</taxon>
        <taxon>Vertebrata</taxon>
        <taxon>Euteleostomi</taxon>
        <taxon>Amphibia</taxon>
        <taxon>Batrachia</taxon>
        <taxon>Anura</taxon>
        <taxon>Pelobatoidea</taxon>
        <taxon>Pelobatidae</taxon>
        <taxon>Pelobates</taxon>
    </lineage>
</organism>
<evidence type="ECO:0000256" key="6">
    <source>
        <dbReference type="ARBA" id="ARBA00022692"/>
    </source>
</evidence>
<evidence type="ECO:0000256" key="11">
    <source>
        <dbReference type="PROSITE-ProRule" id="PRU00581"/>
    </source>
</evidence>
<evidence type="ECO:0000256" key="9">
    <source>
        <dbReference type="ARBA" id="ARBA00023054"/>
    </source>
</evidence>
<feature type="domain" description="OCEL" evidence="16">
    <location>
        <begin position="420"/>
        <end position="531"/>
    </location>
</feature>
<accession>A0AAD1S6R2</accession>
<keyword evidence="18" id="KW-1185">Reference proteome</keyword>
<dbReference type="Proteomes" id="UP001295444">
    <property type="component" value="Chromosome 05"/>
</dbReference>
<dbReference type="GO" id="GO:0070830">
    <property type="term" value="P:bicellular tight junction assembly"/>
    <property type="evidence" value="ECO:0007669"/>
    <property type="project" value="TreeGrafter"/>
</dbReference>
<evidence type="ECO:0000256" key="7">
    <source>
        <dbReference type="ARBA" id="ARBA00022949"/>
    </source>
</evidence>
<evidence type="ECO:0000256" key="12">
    <source>
        <dbReference type="PROSITE-ProRule" id="PRU01324"/>
    </source>
</evidence>
<dbReference type="AlphaFoldDB" id="A0AAD1S6R2"/>
<dbReference type="PROSITE" id="PS51980">
    <property type="entry name" value="OCEL"/>
    <property type="match status" value="1"/>
</dbReference>
<dbReference type="Pfam" id="PF01284">
    <property type="entry name" value="MARVEL"/>
    <property type="match status" value="1"/>
</dbReference>
<protein>
    <submittedName>
        <fullName evidence="17">Occludin ELL domain-containing 1</fullName>
    </submittedName>
</protein>
<evidence type="ECO:0000256" key="8">
    <source>
        <dbReference type="ARBA" id="ARBA00022989"/>
    </source>
</evidence>
<dbReference type="InterPro" id="IPR031176">
    <property type="entry name" value="ELL/occludin"/>
</dbReference>
<dbReference type="SUPFAM" id="SSF103473">
    <property type="entry name" value="MFS general substrate transporter"/>
    <property type="match status" value="1"/>
</dbReference>